<dbReference type="OrthoDB" id="434240at2759"/>
<dbReference type="Gene3D" id="1.20.1250.20">
    <property type="entry name" value="MFS general substrate transporter like domains"/>
    <property type="match status" value="2"/>
</dbReference>
<keyword evidence="8" id="KW-1003">Cell membrane</keyword>
<feature type="transmembrane region" description="Helical" evidence="8">
    <location>
        <begin position="137"/>
        <end position="157"/>
    </location>
</feature>
<evidence type="ECO:0000256" key="2">
    <source>
        <dbReference type="ARBA" id="ARBA00008432"/>
    </source>
</evidence>
<dbReference type="HOGENOM" id="CLU_024204_1_1_1"/>
<dbReference type="InterPro" id="IPR011701">
    <property type="entry name" value="MFS"/>
</dbReference>
<evidence type="ECO:0000256" key="9">
    <source>
        <dbReference type="SAM" id="MobiDB-lite"/>
    </source>
</evidence>
<dbReference type="InterPro" id="IPR036259">
    <property type="entry name" value="MFS_trans_sf"/>
</dbReference>
<evidence type="ECO:0000313" key="11">
    <source>
        <dbReference type="EMBL" id="EDR02369.1"/>
    </source>
</evidence>
<evidence type="ECO:0000313" key="12">
    <source>
        <dbReference type="Proteomes" id="UP000001194"/>
    </source>
</evidence>
<evidence type="ECO:0000256" key="8">
    <source>
        <dbReference type="RuleBase" id="RU366033"/>
    </source>
</evidence>
<keyword evidence="5 8" id="KW-1133">Transmembrane helix</keyword>
<feature type="region of interest" description="Disordered" evidence="9">
    <location>
        <begin position="251"/>
        <end position="270"/>
    </location>
</feature>
<feature type="transmembrane region" description="Helical" evidence="8">
    <location>
        <begin position="48"/>
        <end position="67"/>
    </location>
</feature>
<evidence type="ECO:0000256" key="1">
    <source>
        <dbReference type="ARBA" id="ARBA00004141"/>
    </source>
</evidence>
<evidence type="ECO:0000256" key="5">
    <source>
        <dbReference type="ARBA" id="ARBA00022989"/>
    </source>
</evidence>
<dbReference type="GO" id="GO:0005886">
    <property type="term" value="C:plasma membrane"/>
    <property type="evidence" value="ECO:0007669"/>
    <property type="project" value="UniProtKB-SubCell"/>
</dbReference>
<comment type="similarity">
    <text evidence="2 8">Belongs to the major facilitator superfamily. Nitrate/nitrite porter (TC 2.A.1.8) family.</text>
</comment>
<keyword evidence="12" id="KW-1185">Reference proteome</keyword>
<feature type="transmembrane region" description="Helical" evidence="8">
    <location>
        <begin position="112"/>
        <end position="130"/>
    </location>
</feature>
<dbReference type="GO" id="GO:0015113">
    <property type="term" value="F:nitrite transmembrane transporter activity"/>
    <property type="evidence" value="ECO:0007669"/>
    <property type="project" value="InterPro"/>
</dbReference>
<dbReference type="GO" id="GO:0042128">
    <property type="term" value="P:nitrate assimilation"/>
    <property type="evidence" value="ECO:0007669"/>
    <property type="project" value="UniProtKB-UniRule"/>
</dbReference>
<evidence type="ECO:0000259" key="10">
    <source>
        <dbReference type="PROSITE" id="PS50850"/>
    </source>
</evidence>
<dbReference type="RefSeq" id="XP_001887046.1">
    <property type="nucleotide sequence ID" value="XM_001887011.1"/>
</dbReference>
<comment type="subcellular location">
    <subcellularLocation>
        <location evidence="8">Cell membrane</location>
        <topology evidence="8">Multi-pass membrane protein</topology>
    </subcellularLocation>
    <subcellularLocation>
        <location evidence="1">Membrane</location>
        <topology evidence="1">Multi-pass membrane protein</topology>
    </subcellularLocation>
</comment>
<feature type="transmembrane region" description="Helical" evidence="8">
    <location>
        <begin position="452"/>
        <end position="473"/>
    </location>
</feature>
<dbReference type="PROSITE" id="PS50850">
    <property type="entry name" value="MFS"/>
    <property type="match status" value="1"/>
</dbReference>
<dbReference type="STRING" id="486041.B0DST1"/>
<feature type="transmembrane region" description="Helical" evidence="8">
    <location>
        <begin position="385"/>
        <end position="404"/>
    </location>
</feature>
<feature type="transmembrane region" description="Helical" evidence="8">
    <location>
        <begin position="416"/>
        <end position="440"/>
    </location>
</feature>
<dbReference type="InParanoid" id="B0DST1"/>
<evidence type="ECO:0000256" key="3">
    <source>
        <dbReference type="ARBA" id="ARBA00022448"/>
    </source>
</evidence>
<keyword evidence="4 8" id="KW-0812">Transmembrane</keyword>
<dbReference type="Pfam" id="PF07690">
    <property type="entry name" value="MFS_1"/>
    <property type="match status" value="1"/>
</dbReference>
<dbReference type="GO" id="GO:0015112">
    <property type="term" value="F:nitrate transmembrane transporter activity"/>
    <property type="evidence" value="ECO:0007669"/>
    <property type="project" value="UniProtKB-UniRule"/>
</dbReference>
<dbReference type="SUPFAM" id="SSF103473">
    <property type="entry name" value="MFS general substrate transporter"/>
    <property type="match status" value="1"/>
</dbReference>
<dbReference type="InterPro" id="IPR020846">
    <property type="entry name" value="MFS_dom"/>
</dbReference>
<keyword evidence="6 8" id="KW-0534">Nitrate assimilation</keyword>
<feature type="transmembrane region" description="Helical" evidence="8">
    <location>
        <begin position="79"/>
        <end position="100"/>
    </location>
</feature>
<evidence type="ECO:0000256" key="7">
    <source>
        <dbReference type="ARBA" id="ARBA00023136"/>
    </source>
</evidence>
<feature type="transmembrane region" description="Helical" evidence="8">
    <location>
        <begin position="204"/>
        <end position="228"/>
    </location>
</feature>
<dbReference type="PANTHER" id="PTHR23515">
    <property type="entry name" value="HIGH-AFFINITY NITRATE TRANSPORTER 2.3"/>
    <property type="match status" value="1"/>
</dbReference>
<dbReference type="InterPro" id="IPR044772">
    <property type="entry name" value="NO3_transporter"/>
</dbReference>
<keyword evidence="3 8" id="KW-0813">Transport</keyword>
<organism evidence="12">
    <name type="scientific">Laccaria bicolor (strain S238N-H82 / ATCC MYA-4686)</name>
    <name type="common">Bicoloured deceiver</name>
    <name type="synonym">Laccaria laccata var. bicolor</name>
    <dbReference type="NCBI Taxonomy" id="486041"/>
    <lineage>
        <taxon>Eukaryota</taxon>
        <taxon>Fungi</taxon>
        <taxon>Dikarya</taxon>
        <taxon>Basidiomycota</taxon>
        <taxon>Agaricomycotina</taxon>
        <taxon>Agaricomycetes</taxon>
        <taxon>Agaricomycetidae</taxon>
        <taxon>Agaricales</taxon>
        <taxon>Agaricineae</taxon>
        <taxon>Hydnangiaceae</taxon>
        <taxon>Laccaria</taxon>
    </lineage>
</organism>
<gene>
    <name evidence="11" type="primary">LbNrt</name>
    <name evidence="11" type="ORF">LACBIDRAFT_254042</name>
</gene>
<feature type="compositionally biased region" description="Basic and acidic residues" evidence="9">
    <location>
        <begin position="252"/>
        <end position="270"/>
    </location>
</feature>
<sequence>MIHETAREAPPFQWSHLWRPAIINPINLKSYTIPIFNLMDPYGRAFHLSWLGFFVAFLSWFAFPPLIPDAIKSDLHLSAAQVANSNIVALVATLAVRLFVGPLVDQYGPRKVMAAILILGAIPSGLAGTAHNASSLYVLRFFIGLLGATFVPCQAWTSSFFDKNCVGTANALVGGWGMCPGGATFAIMTSLYQSLRARGLSQHIAWRASFAIVPAPVLIFVAVLTLIYGTDHPAGKWTERHNVPATEIAVEQGHDDHDGSDEKLDEKGVRDTSVTVHPVQKIASIDVAVNERLTIKAALKILASPVTWLPALAYLTTFGVELAIDSQMSNVLFGLYSKNIPGFSQTTAGYYTSIFGFLNLVTRPLGGYVGDLLYRSFGTRGKKVWTLLCGLIMGAALIAGGLYIEDHHTPTKSPSLATIMGVFSLAVIFSELGNGANFALVPHCNVYNNGVMSGLAGSFGTLGGVIFTLVFRFQTVAGKGFWIMGIISVVINVLLLPIPVPAY</sequence>
<feature type="transmembrane region" description="Helical" evidence="8">
    <location>
        <begin position="348"/>
        <end position="365"/>
    </location>
</feature>
<name>B0DST1_LACBS</name>
<reference evidence="11 12" key="1">
    <citation type="journal article" date="2008" name="Nature">
        <title>The genome of Laccaria bicolor provides insights into mycorrhizal symbiosis.</title>
        <authorList>
            <person name="Martin F."/>
            <person name="Aerts A."/>
            <person name="Ahren D."/>
            <person name="Brun A."/>
            <person name="Danchin E.G.J."/>
            <person name="Duchaussoy F."/>
            <person name="Gibon J."/>
            <person name="Kohler A."/>
            <person name="Lindquist E."/>
            <person name="Pereda V."/>
            <person name="Salamov A."/>
            <person name="Shapiro H.J."/>
            <person name="Wuyts J."/>
            <person name="Blaudez D."/>
            <person name="Buee M."/>
            <person name="Brokstein P."/>
            <person name="Canbaeck B."/>
            <person name="Cohen D."/>
            <person name="Courty P.E."/>
            <person name="Coutinho P.M."/>
            <person name="Delaruelle C."/>
            <person name="Detter J.C."/>
            <person name="Deveau A."/>
            <person name="DiFazio S."/>
            <person name="Duplessis S."/>
            <person name="Fraissinet-Tachet L."/>
            <person name="Lucic E."/>
            <person name="Frey-Klett P."/>
            <person name="Fourrey C."/>
            <person name="Feussner I."/>
            <person name="Gay G."/>
            <person name="Grimwood J."/>
            <person name="Hoegger P.J."/>
            <person name="Jain P."/>
            <person name="Kilaru S."/>
            <person name="Labbe J."/>
            <person name="Lin Y.C."/>
            <person name="Legue V."/>
            <person name="Le Tacon F."/>
            <person name="Marmeisse R."/>
            <person name="Melayah D."/>
            <person name="Montanini B."/>
            <person name="Muratet M."/>
            <person name="Nehls U."/>
            <person name="Niculita-Hirzel H."/>
            <person name="Oudot-Le Secq M.P."/>
            <person name="Peter M."/>
            <person name="Quesneville H."/>
            <person name="Rajashekar B."/>
            <person name="Reich M."/>
            <person name="Rouhier N."/>
            <person name="Schmutz J."/>
            <person name="Yin T."/>
            <person name="Chalot M."/>
            <person name="Henrissat B."/>
            <person name="Kuees U."/>
            <person name="Lucas S."/>
            <person name="Van de Peer Y."/>
            <person name="Podila G.K."/>
            <person name="Polle A."/>
            <person name="Pukkila P.J."/>
            <person name="Richardson P.M."/>
            <person name="Rouze P."/>
            <person name="Sanders I.R."/>
            <person name="Stajich J.E."/>
            <person name="Tunlid A."/>
            <person name="Tuskan G."/>
            <person name="Grigoriev I.V."/>
        </authorList>
    </citation>
    <scope>NUCLEOTIDE SEQUENCE [LARGE SCALE GENOMIC DNA]</scope>
    <source>
        <strain evidence="12">S238N-H82 / ATCC MYA-4686</strain>
    </source>
</reference>
<dbReference type="EMBL" id="DS547131">
    <property type="protein sequence ID" value="EDR02369.1"/>
    <property type="molecule type" value="Genomic_DNA"/>
</dbReference>
<feature type="transmembrane region" description="Helical" evidence="8">
    <location>
        <begin position="169"/>
        <end position="192"/>
    </location>
</feature>
<dbReference type="AlphaFoldDB" id="B0DST1"/>
<keyword evidence="7 8" id="KW-0472">Membrane</keyword>
<feature type="transmembrane region" description="Helical" evidence="8">
    <location>
        <begin position="480"/>
        <end position="500"/>
    </location>
</feature>
<evidence type="ECO:0000256" key="4">
    <source>
        <dbReference type="ARBA" id="ARBA00022692"/>
    </source>
</evidence>
<dbReference type="GeneID" id="6082673"/>
<dbReference type="Proteomes" id="UP000001194">
    <property type="component" value="Unassembled WGS sequence"/>
</dbReference>
<feature type="transmembrane region" description="Helical" evidence="8">
    <location>
        <begin position="312"/>
        <end position="336"/>
    </location>
</feature>
<feature type="domain" description="Major facilitator superfamily (MFS) profile" evidence="10">
    <location>
        <begin position="45"/>
        <end position="503"/>
    </location>
</feature>
<evidence type="ECO:0000256" key="6">
    <source>
        <dbReference type="ARBA" id="ARBA00023063"/>
    </source>
</evidence>
<protein>
    <recommendedName>
        <fullName evidence="8">Nitrate/nitrite transporter</fullName>
    </recommendedName>
</protein>
<dbReference type="InterPro" id="IPR004737">
    <property type="entry name" value="NO3_transporter_NarK/NarU-like"/>
</dbReference>
<accession>B0DST1</accession>
<dbReference type="KEGG" id="lbc:LACBIDRAFT_254042"/>
<dbReference type="NCBIfam" id="TIGR00886">
    <property type="entry name" value="2A0108"/>
    <property type="match status" value="1"/>
</dbReference>
<proteinExistence type="inferred from homology"/>